<dbReference type="KEGG" id="snw:BBN63_02585"/>
<dbReference type="OrthoDB" id="3871671at2"/>
<dbReference type="Proteomes" id="UP000189677">
    <property type="component" value="Chromosome"/>
</dbReference>
<evidence type="ECO:0008006" key="4">
    <source>
        <dbReference type="Google" id="ProtNLM"/>
    </source>
</evidence>
<keyword evidence="3" id="KW-1185">Reference proteome</keyword>
<name>A0A1U9R264_STRNV</name>
<dbReference type="GO" id="GO:0055085">
    <property type="term" value="P:transmembrane transport"/>
    <property type="evidence" value="ECO:0007669"/>
    <property type="project" value="InterPro"/>
</dbReference>
<keyword evidence="1" id="KW-0812">Transmembrane</keyword>
<feature type="transmembrane region" description="Helical" evidence="1">
    <location>
        <begin position="32"/>
        <end position="50"/>
    </location>
</feature>
<accession>A0A1U9R264</accession>
<dbReference type="EMBL" id="CP018047">
    <property type="protein sequence ID" value="AQU70602.1"/>
    <property type="molecule type" value="Genomic_DNA"/>
</dbReference>
<dbReference type="AlphaFoldDB" id="A0A1U9R264"/>
<gene>
    <name evidence="2" type="ORF">BBN63_02585</name>
</gene>
<feature type="transmembrane region" description="Helical" evidence="1">
    <location>
        <begin position="56"/>
        <end position="75"/>
    </location>
</feature>
<organism evidence="2 3">
    <name type="scientific">Streptomyces niveus</name>
    <name type="common">Streptomyces spheroides</name>
    <dbReference type="NCBI Taxonomy" id="193462"/>
    <lineage>
        <taxon>Bacteria</taxon>
        <taxon>Bacillati</taxon>
        <taxon>Actinomycetota</taxon>
        <taxon>Actinomycetes</taxon>
        <taxon>Kitasatosporales</taxon>
        <taxon>Streptomycetaceae</taxon>
        <taxon>Streptomyces</taxon>
    </lineage>
</organism>
<reference evidence="2 3" key="1">
    <citation type="submission" date="2016-11" db="EMBL/GenBank/DDBJ databases">
        <title>Complete genome sequence of Streptomyces niveus SCSIO 3406.</title>
        <authorList>
            <person name="Zhu Q."/>
            <person name="Cheng W."/>
            <person name="Song Y."/>
            <person name="Li Q."/>
            <person name="Ju J."/>
        </authorList>
    </citation>
    <scope>NUCLEOTIDE SEQUENCE [LARGE SCALE GENOMIC DNA]</scope>
    <source>
        <strain evidence="2 3">SCSIO 3406</strain>
    </source>
</reference>
<sequence>MTLQHPANRGGDRPGRFARLAEYASNFTSSPAFFGVCMVLVGIVIGAHFAKLEVTWLLLAGESMTAVTLLLLALLKNSERRAEHAIQLKLDAIAAALLETREGKPGTAVHSLREAIKIEDDT</sequence>
<dbReference type="InterPro" id="IPR007251">
    <property type="entry name" value="Iron_permease_Fet4"/>
</dbReference>
<proteinExistence type="predicted"/>
<keyword evidence="1" id="KW-1133">Transmembrane helix</keyword>
<keyword evidence="1" id="KW-0472">Membrane</keyword>
<evidence type="ECO:0000313" key="3">
    <source>
        <dbReference type="Proteomes" id="UP000189677"/>
    </source>
</evidence>
<dbReference type="Pfam" id="PF04120">
    <property type="entry name" value="Iron_permease"/>
    <property type="match status" value="1"/>
</dbReference>
<protein>
    <recommendedName>
        <fullName evidence="4">Low affinity iron permease family protein</fullName>
    </recommendedName>
</protein>
<evidence type="ECO:0000313" key="2">
    <source>
        <dbReference type="EMBL" id="AQU70602.1"/>
    </source>
</evidence>
<evidence type="ECO:0000256" key="1">
    <source>
        <dbReference type="SAM" id="Phobius"/>
    </source>
</evidence>
<dbReference type="RefSeq" id="WP_078079290.1">
    <property type="nucleotide sequence ID" value="NZ_CP018047.1"/>
</dbReference>